<evidence type="ECO:0000256" key="1">
    <source>
        <dbReference type="ARBA" id="ARBA00000085"/>
    </source>
</evidence>
<dbReference type="Gene3D" id="6.10.340.10">
    <property type="match status" value="1"/>
</dbReference>
<dbReference type="InterPro" id="IPR000014">
    <property type="entry name" value="PAS"/>
</dbReference>
<evidence type="ECO:0000256" key="5">
    <source>
        <dbReference type="ARBA" id="ARBA00022679"/>
    </source>
</evidence>
<feature type="transmembrane region" description="Helical" evidence="10">
    <location>
        <begin position="15"/>
        <end position="38"/>
    </location>
</feature>
<evidence type="ECO:0000259" key="12">
    <source>
        <dbReference type="PROSITE" id="PS50112"/>
    </source>
</evidence>
<feature type="domain" description="Histidine kinase" evidence="11">
    <location>
        <begin position="239"/>
        <end position="459"/>
    </location>
</feature>
<evidence type="ECO:0000256" key="2">
    <source>
        <dbReference type="ARBA" id="ARBA00004370"/>
    </source>
</evidence>
<reference evidence="14" key="1">
    <citation type="submission" date="2023-03" db="EMBL/GenBank/DDBJ databases">
        <title>Lomoglobus Profundus gen. nov., sp. nov., a novel member of the phylum Verrucomicrobia, isolated from deep-marine sediment of South China Sea.</title>
        <authorList>
            <person name="Ahmad T."/>
            <person name="Ishaq S.E."/>
            <person name="Wang F."/>
        </authorList>
    </citation>
    <scope>NUCLEOTIDE SEQUENCE</scope>
    <source>
        <strain evidence="14">LMO-M01</strain>
    </source>
</reference>
<dbReference type="Gene3D" id="3.30.450.20">
    <property type="entry name" value="PAS domain"/>
    <property type="match status" value="1"/>
</dbReference>
<evidence type="ECO:0000256" key="9">
    <source>
        <dbReference type="ARBA" id="ARBA00023012"/>
    </source>
</evidence>
<dbReference type="InterPro" id="IPR005467">
    <property type="entry name" value="His_kinase_dom"/>
</dbReference>
<evidence type="ECO:0000259" key="13">
    <source>
        <dbReference type="PROSITE" id="PS50885"/>
    </source>
</evidence>
<dbReference type="PANTHER" id="PTHR43065">
    <property type="entry name" value="SENSOR HISTIDINE KINASE"/>
    <property type="match status" value="1"/>
</dbReference>
<gene>
    <name evidence="14" type="ORF">PXH66_08805</name>
</gene>
<evidence type="ECO:0000256" key="8">
    <source>
        <dbReference type="ARBA" id="ARBA00022840"/>
    </source>
</evidence>
<dbReference type="GO" id="GO:0000160">
    <property type="term" value="P:phosphorelay signal transduction system"/>
    <property type="evidence" value="ECO:0007669"/>
    <property type="project" value="UniProtKB-KW"/>
</dbReference>
<keyword evidence="5" id="KW-0808">Transferase</keyword>
<dbReference type="PANTHER" id="PTHR43065:SF46">
    <property type="entry name" value="C4-DICARBOXYLATE TRANSPORT SENSOR PROTEIN DCTB"/>
    <property type="match status" value="1"/>
</dbReference>
<dbReference type="Pfam" id="PF02518">
    <property type="entry name" value="HATPase_c"/>
    <property type="match status" value="1"/>
</dbReference>
<evidence type="ECO:0000313" key="14">
    <source>
        <dbReference type="EMBL" id="WED66947.1"/>
    </source>
</evidence>
<dbReference type="PROSITE" id="PS50109">
    <property type="entry name" value="HIS_KIN"/>
    <property type="match status" value="1"/>
</dbReference>
<dbReference type="InterPro" id="IPR035965">
    <property type="entry name" value="PAS-like_dom_sf"/>
</dbReference>
<dbReference type="GO" id="GO:0005524">
    <property type="term" value="F:ATP binding"/>
    <property type="evidence" value="ECO:0007669"/>
    <property type="project" value="UniProtKB-KW"/>
</dbReference>
<protein>
    <recommendedName>
        <fullName evidence="3">histidine kinase</fullName>
        <ecNumber evidence="3">2.7.13.3</ecNumber>
    </recommendedName>
</protein>
<dbReference type="RefSeq" id="WP_330927578.1">
    <property type="nucleotide sequence ID" value="NZ_CP119075.1"/>
</dbReference>
<keyword evidence="7" id="KW-0418">Kinase</keyword>
<dbReference type="SMART" id="SM00387">
    <property type="entry name" value="HATPase_c"/>
    <property type="match status" value="1"/>
</dbReference>
<keyword evidence="10" id="KW-0472">Membrane</keyword>
<keyword evidence="4" id="KW-0597">Phosphoprotein</keyword>
<dbReference type="AlphaFoldDB" id="A0AAF0CRV0"/>
<keyword evidence="10" id="KW-1133">Transmembrane helix</keyword>
<dbReference type="InterPro" id="IPR003660">
    <property type="entry name" value="HAMP_dom"/>
</dbReference>
<accession>A0AAF0CRV0</accession>
<dbReference type="Proteomes" id="UP001218638">
    <property type="component" value="Chromosome"/>
</dbReference>
<evidence type="ECO:0000259" key="11">
    <source>
        <dbReference type="PROSITE" id="PS50109"/>
    </source>
</evidence>
<dbReference type="GO" id="GO:0016020">
    <property type="term" value="C:membrane"/>
    <property type="evidence" value="ECO:0007669"/>
    <property type="project" value="UniProtKB-SubCell"/>
</dbReference>
<feature type="transmembrane region" description="Helical" evidence="10">
    <location>
        <begin position="44"/>
        <end position="63"/>
    </location>
</feature>
<dbReference type="SUPFAM" id="SSF55785">
    <property type="entry name" value="PYP-like sensor domain (PAS domain)"/>
    <property type="match status" value="1"/>
</dbReference>
<comment type="catalytic activity">
    <reaction evidence="1">
        <text>ATP + protein L-histidine = ADP + protein N-phospho-L-histidine.</text>
        <dbReference type="EC" id="2.7.13.3"/>
    </reaction>
</comment>
<dbReference type="SUPFAM" id="SSF55874">
    <property type="entry name" value="ATPase domain of HSP90 chaperone/DNA topoisomerase II/histidine kinase"/>
    <property type="match status" value="1"/>
</dbReference>
<name>A0AAF0CRV0_9BACT</name>
<dbReference type="InterPro" id="IPR004358">
    <property type="entry name" value="Sig_transdc_His_kin-like_C"/>
</dbReference>
<keyword evidence="9" id="KW-0902">Two-component regulatory system</keyword>
<feature type="domain" description="HAMP" evidence="13">
    <location>
        <begin position="65"/>
        <end position="118"/>
    </location>
</feature>
<evidence type="ECO:0000256" key="6">
    <source>
        <dbReference type="ARBA" id="ARBA00022741"/>
    </source>
</evidence>
<evidence type="ECO:0000256" key="3">
    <source>
        <dbReference type="ARBA" id="ARBA00012438"/>
    </source>
</evidence>
<keyword evidence="6" id="KW-0547">Nucleotide-binding</keyword>
<evidence type="ECO:0000256" key="10">
    <source>
        <dbReference type="SAM" id="Phobius"/>
    </source>
</evidence>
<sequence>MAKPTRNRLNHDQHVLVGVLLAGLPAVIVSMWHLWFAGDQQPKVQWTLSLLIIGFWLGFAFSVQNRVVRSLQTMANLLSALREGDFSIRARGANRDNAMGDVMSEINSLGAILKAQRLGAMEATALLRTVMEEIDVAIFAFDGDGVLRLVNRSGQELLASPAEKILGRSAPEIGLAECINGPDTGVLEATDFPGGTGRWGMRRTSFREGGLPHELVVVADLSEALREEELKAWQRLVRVLGHELNNSLAPIKSIAGSLGSMLKRPQRADDWEEDLRGGLEIIANRAEGLSRFMQAYSRLAKLPKPVKSPCEVHPLLHQVVRLELRHKVEIVEGPAVTVPCDGPQIEQVLINLIKNAVEATLEAANPDDESEPPIDLPPPPSVKVTWDIVGKFVEFRVIDAGPGIGKATNLFVPFFTTKPAGSGIGLVLCRQIAENHDGDLVLENRTDTQGCIAVLRLPA</sequence>
<organism evidence="14 15">
    <name type="scientific">Synoicihabitans lomoniglobus</name>
    <dbReference type="NCBI Taxonomy" id="2909285"/>
    <lineage>
        <taxon>Bacteria</taxon>
        <taxon>Pseudomonadati</taxon>
        <taxon>Verrucomicrobiota</taxon>
        <taxon>Opitutia</taxon>
        <taxon>Opitutales</taxon>
        <taxon>Opitutaceae</taxon>
        <taxon>Synoicihabitans</taxon>
    </lineage>
</organism>
<comment type="subcellular location">
    <subcellularLocation>
        <location evidence="2">Membrane</location>
    </subcellularLocation>
</comment>
<dbReference type="EC" id="2.7.13.3" evidence="3"/>
<evidence type="ECO:0000256" key="4">
    <source>
        <dbReference type="ARBA" id="ARBA00022553"/>
    </source>
</evidence>
<evidence type="ECO:0000313" key="15">
    <source>
        <dbReference type="Proteomes" id="UP001218638"/>
    </source>
</evidence>
<keyword evidence="10" id="KW-0812">Transmembrane</keyword>
<keyword evidence="8 14" id="KW-0067">ATP-binding</keyword>
<dbReference type="EMBL" id="CP119075">
    <property type="protein sequence ID" value="WED66947.1"/>
    <property type="molecule type" value="Genomic_DNA"/>
</dbReference>
<dbReference type="PROSITE" id="PS50885">
    <property type="entry name" value="HAMP"/>
    <property type="match status" value="1"/>
</dbReference>
<dbReference type="GO" id="GO:0004673">
    <property type="term" value="F:protein histidine kinase activity"/>
    <property type="evidence" value="ECO:0007669"/>
    <property type="project" value="UniProtKB-EC"/>
</dbReference>
<dbReference type="KEGG" id="slom:PXH66_08805"/>
<dbReference type="InterPro" id="IPR036890">
    <property type="entry name" value="HATPase_C_sf"/>
</dbReference>
<dbReference type="Gene3D" id="3.30.565.10">
    <property type="entry name" value="Histidine kinase-like ATPase, C-terminal domain"/>
    <property type="match status" value="1"/>
</dbReference>
<evidence type="ECO:0000256" key="7">
    <source>
        <dbReference type="ARBA" id="ARBA00022777"/>
    </source>
</evidence>
<proteinExistence type="predicted"/>
<dbReference type="PROSITE" id="PS50112">
    <property type="entry name" value="PAS"/>
    <property type="match status" value="1"/>
</dbReference>
<feature type="domain" description="PAS" evidence="12">
    <location>
        <begin position="123"/>
        <end position="169"/>
    </location>
</feature>
<dbReference type="PRINTS" id="PR00344">
    <property type="entry name" value="BCTRLSENSOR"/>
</dbReference>
<keyword evidence="15" id="KW-1185">Reference proteome</keyword>
<dbReference type="InterPro" id="IPR003594">
    <property type="entry name" value="HATPase_dom"/>
</dbReference>